<reference evidence="1 2" key="1">
    <citation type="submission" date="2019-05" db="EMBL/GenBank/DDBJ databases">
        <title>Dyadobacter AR-3-8 sp. nov., isolated from arctic soil.</title>
        <authorList>
            <person name="Chaudhary D.K."/>
        </authorList>
    </citation>
    <scope>NUCLEOTIDE SEQUENCE [LARGE SCALE GENOMIC DNA]</scope>
    <source>
        <strain evidence="1 2">AR-3-8</strain>
    </source>
</reference>
<protein>
    <submittedName>
        <fullName evidence="1">Uncharacterized protein</fullName>
    </submittedName>
</protein>
<accession>A0A4U6DAJ7</accession>
<evidence type="ECO:0000313" key="1">
    <source>
        <dbReference type="EMBL" id="TKT91294.1"/>
    </source>
</evidence>
<dbReference type="Proteomes" id="UP000304900">
    <property type="component" value="Unassembled WGS sequence"/>
</dbReference>
<dbReference type="EMBL" id="SZVO01000007">
    <property type="protein sequence ID" value="TKT91294.1"/>
    <property type="molecule type" value="Genomic_DNA"/>
</dbReference>
<comment type="caution">
    <text evidence="1">The sequence shown here is derived from an EMBL/GenBank/DDBJ whole genome shotgun (WGS) entry which is preliminary data.</text>
</comment>
<sequence length="68" mass="7871">MESLIIHPTKEQEKAIIAFLEAMHVPFEKRNDLLPNHVIAGIEKGLKDVKDGKTMSFNEFKHRRSSLR</sequence>
<dbReference type="AlphaFoldDB" id="A0A4U6DAJ7"/>
<evidence type="ECO:0000313" key="2">
    <source>
        <dbReference type="Proteomes" id="UP000304900"/>
    </source>
</evidence>
<gene>
    <name evidence="1" type="ORF">FDK13_16785</name>
</gene>
<proteinExistence type="predicted"/>
<keyword evidence="2" id="KW-1185">Reference proteome</keyword>
<name>A0A4U6DAJ7_9BACT</name>
<dbReference type="OrthoDB" id="770886at2"/>
<dbReference type="RefSeq" id="WP_137341154.1">
    <property type="nucleotide sequence ID" value="NZ_BSQH01000021.1"/>
</dbReference>
<organism evidence="1 2">
    <name type="scientific">Dyadobacter frigoris</name>
    <dbReference type="NCBI Taxonomy" id="2576211"/>
    <lineage>
        <taxon>Bacteria</taxon>
        <taxon>Pseudomonadati</taxon>
        <taxon>Bacteroidota</taxon>
        <taxon>Cytophagia</taxon>
        <taxon>Cytophagales</taxon>
        <taxon>Spirosomataceae</taxon>
        <taxon>Dyadobacter</taxon>
    </lineage>
</organism>